<gene>
    <name evidence="1" type="ORF">MSG28_002532</name>
</gene>
<evidence type="ECO:0000313" key="2">
    <source>
        <dbReference type="Proteomes" id="UP001064048"/>
    </source>
</evidence>
<accession>A0ACC0JVU2</accession>
<comment type="caution">
    <text evidence="1">The sequence shown here is derived from an EMBL/GenBank/DDBJ whole genome shotgun (WGS) entry which is preliminary data.</text>
</comment>
<dbReference type="EMBL" id="CM046103">
    <property type="protein sequence ID" value="KAI8428346.1"/>
    <property type="molecule type" value="Genomic_DNA"/>
</dbReference>
<organism evidence="1 2">
    <name type="scientific">Choristoneura fumiferana</name>
    <name type="common">Spruce budworm moth</name>
    <name type="synonym">Archips fumiferana</name>
    <dbReference type="NCBI Taxonomy" id="7141"/>
    <lineage>
        <taxon>Eukaryota</taxon>
        <taxon>Metazoa</taxon>
        <taxon>Ecdysozoa</taxon>
        <taxon>Arthropoda</taxon>
        <taxon>Hexapoda</taxon>
        <taxon>Insecta</taxon>
        <taxon>Pterygota</taxon>
        <taxon>Neoptera</taxon>
        <taxon>Endopterygota</taxon>
        <taxon>Lepidoptera</taxon>
        <taxon>Glossata</taxon>
        <taxon>Ditrysia</taxon>
        <taxon>Tortricoidea</taxon>
        <taxon>Tortricidae</taxon>
        <taxon>Tortricinae</taxon>
        <taxon>Choristoneura</taxon>
    </lineage>
</organism>
<dbReference type="Proteomes" id="UP001064048">
    <property type="component" value="Chromosome 3"/>
</dbReference>
<evidence type="ECO:0000313" key="1">
    <source>
        <dbReference type="EMBL" id="KAI8428346.1"/>
    </source>
</evidence>
<keyword evidence="2" id="KW-1185">Reference proteome</keyword>
<proteinExistence type="predicted"/>
<reference evidence="1 2" key="1">
    <citation type="journal article" date="2022" name="Genome Biol. Evol.">
        <title>The Spruce Budworm Genome: Reconstructing the Evolutionary History of Antifreeze Proteins.</title>
        <authorList>
            <person name="Beliveau C."/>
            <person name="Gagne P."/>
            <person name="Picq S."/>
            <person name="Vernygora O."/>
            <person name="Keeling C.I."/>
            <person name="Pinkney K."/>
            <person name="Doucet D."/>
            <person name="Wen F."/>
            <person name="Johnston J.S."/>
            <person name="Maaroufi H."/>
            <person name="Boyle B."/>
            <person name="Laroche J."/>
            <person name="Dewar K."/>
            <person name="Juretic N."/>
            <person name="Blackburn G."/>
            <person name="Nisole A."/>
            <person name="Brunet B."/>
            <person name="Brandao M."/>
            <person name="Lumley L."/>
            <person name="Duan J."/>
            <person name="Quan G."/>
            <person name="Lucarotti C.J."/>
            <person name="Roe A.D."/>
            <person name="Sperling F.A.H."/>
            <person name="Levesque R.C."/>
            <person name="Cusson M."/>
        </authorList>
    </citation>
    <scope>NUCLEOTIDE SEQUENCE [LARGE SCALE GENOMIC DNA]</scope>
    <source>
        <strain evidence="1">Glfc:IPQL:Cfum</strain>
    </source>
</reference>
<sequence length="511" mass="58115">MKEVNEVVQKVYGGEKPVPLWNEEEASTSALNRILFSLIIRMKTPYVYTVPQRIQLTATTPSNSAVRLETGCVEFELSNRVQNVQPAATHSLRLFARAQVDLNLSLGQLIRNAMFEEAEPEFQQYAFFNTRISMRNAFQDEMVSGEDKEVVLITLKRPLIYIQPVAIDRAILVWLNYKNAYEYWNEKRLNLNKEVLAATQQVFEKVQLTSQITTPHVSTLFLQLNVDDIGICLPLNQPPMATWGRGGYEPESRGAVVVTLESTSISACSSGSLVSKGRFVGLCLRFADDFETSLDDWKPEPDQQAVNFCCVSEGTYEVCSRTSAAKHNENAKWFLNVAWQMEGVDIHLDVNVGKQLSALGHTLTMLTGFEEEDHFKMDFESDPDDEADNSKDSQESIVLRRKYTDHLPAFVFDNTIDSKKRSKLIEKEMNEQAKIINDLRTLGASHSTIEYEMKRLHDLEALVFKDFRRDMIQKLRRQSVRASSITKGKLGLGSNRSRSFVVPEPNIDFDE</sequence>
<protein>
    <submittedName>
        <fullName evidence="1">Uncharacterized protein</fullName>
    </submittedName>
</protein>
<name>A0ACC0JVU2_CHOFU</name>